<evidence type="ECO:0000313" key="1">
    <source>
        <dbReference type="EMBL" id="MET2825825.1"/>
    </source>
</evidence>
<protein>
    <submittedName>
        <fullName evidence="1">Transcriptional regulator</fullName>
    </submittedName>
</protein>
<keyword evidence="2" id="KW-1185">Reference proteome</keyword>
<reference evidence="1 2" key="1">
    <citation type="submission" date="2024-06" db="EMBL/GenBank/DDBJ databases">
        <authorList>
            <person name="Kim D.-U."/>
        </authorList>
    </citation>
    <scope>NUCLEOTIDE SEQUENCE [LARGE SCALE GENOMIC DNA]</scope>
    <source>
        <strain evidence="1 2">KACC15460</strain>
    </source>
</reference>
<sequence>MNAEINITSRDPSIAGFVARQKISRSSYYNLKAAGLGPREYVVGKLVRISAEAEAEWVRERESAEDARRSTRAA</sequence>
<name>A0ABV2D724_9HYPH</name>
<evidence type="ECO:0000313" key="2">
    <source>
        <dbReference type="Proteomes" id="UP001548832"/>
    </source>
</evidence>
<accession>A0ABV2D724</accession>
<organism evidence="1 2">
    <name type="scientific">Mesorhizobium shangrilense</name>
    <dbReference type="NCBI Taxonomy" id="460060"/>
    <lineage>
        <taxon>Bacteria</taxon>
        <taxon>Pseudomonadati</taxon>
        <taxon>Pseudomonadota</taxon>
        <taxon>Alphaproteobacteria</taxon>
        <taxon>Hyphomicrobiales</taxon>
        <taxon>Phyllobacteriaceae</taxon>
        <taxon>Mesorhizobium</taxon>
    </lineage>
</organism>
<dbReference type="RefSeq" id="WP_354457902.1">
    <property type="nucleotide sequence ID" value="NZ_JBEWSZ010000001.1"/>
</dbReference>
<comment type="caution">
    <text evidence="1">The sequence shown here is derived from an EMBL/GenBank/DDBJ whole genome shotgun (WGS) entry which is preliminary data.</text>
</comment>
<dbReference type="EMBL" id="JBEWSZ010000001">
    <property type="protein sequence ID" value="MET2825825.1"/>
    <property type="molecule type" value="Genomic_DNA"/>
</dbReference>
<proteinExistence type="predicted"/>
<dbReference type="Proteomes" id="UP001548832">
    <property type="component" value="Unassembled WGS sequence"/>
</dbReference>
<gene>
    <name evidence="1" type="ORF">ABVQ20_02425</name>
</gene>